<sequence>MHIAVDFNASFVVRAGGCCFLRGHEEKEETVGVRRGSHPLWEGCAACGGIAFKRRTNTHEDMARSGRLPLCFVSAAVGVGAAASDLSARWPQRVAVTLFSWEYAATLLRVFCFGDNVLAAV</sequence>
<accession>Q4CVZ6</accession>
<evidence type="ECO:0000313" key="2">
    <source>
        <dbReference type="Proteomes" id="UP000002296"/>
    </source>
</evidence>
<protein>
    <submittedName>
        <fullName evidence="1">Uncharacterized protein</fullName>
    </submittedName>
</protein>
<dbReference type="KEGG" id="tcr:506217.10"/>
<dbReference type="GeneID" id="3536263"/>
<gene>
    <name evidence="1" type="ORF">Tc00.1047053506217.10</name>
</gene>
<dbReference type="Proteomes" id="UP000002296">
    <property type="component" value="Unassembled WGS sequence"/>
</dbReference>
<dbReference type="RefSeq" id="XP_806297.1">
    <property type="nucleotide sequence ID" value="XM_801204.1"/>
</dbReference>
<dbReference type="EMBL" id="AAHK01001691">
    <property type="protein sequence ID" value="EAN84446.1"/>
    <property type="molecule type" value="Genomic_DNA"/>
</dbReference>
<dbReference type="VEuPathDB" id="TriTrypDB:TcCLB.506217.10"/>
<proteinExistence type="predicted"/>
<dbReference type="InParanoid" id="Q4CVZ6"/>
<name>Q4CVZ6_TRYCC</name>
<keyword evidence="2" id="KW-1185">Reference proteome</keyword>
<evidence type="ECO:0000313" key="1">
    <source>
        <dbReference type="EMBL" id="EAN84446.1"/>
    </source>
</evidence>
<reference evidence="1 2" key="1">
    <citation type="journal article" date="2005" name="Science">
        <title>The genome sequence of Trypanosoma cruzi, etiologic agent of Chagas disease.</title>
        <authorList>
            <person name="El-Sayed N.M."/>
            <person name="Myler P.J."/>
            <person name="Bartholomeu D.C."/>
            <person name="Nilsson D."/>
            <person name="Aggarwal G."/>
            <person name="Tran A.N."/>
            <person name="Ghedin E."/>
            <person name="Worthey E.A."/>
            <person name="Delcher A.L."/>
            <person name="Blandin G."/>
            <person name="Westenberger S.J."/>
            <person name="Caler E."/>
            <person name="Cerqueira G.C."/>
            <person name="Branche C."/>
            <person name="Haas B."/>
            <person name="Anupama A."/>
            <person name="Arner E."/>
            <person name="Aslund L."/>
            <person name="Attipoe P."/>
            <person name="Bontempi E."/>
            <person name="Bringaud F."/>
            <person name="Burton P."/>
            <person name="Cadag E."/>
            <person name="Campbell D.A."/>
            <person name="Carrington M."/>
            <person name="Crabtree J."/>
            <person name="Darban H."/>
            <person name="da Silveira J.F."/>
            <person name="de Jong P."/>
            <person name="Edwards K."/>
            <person name="Englund P.T."/>
            <person name="Fazelina G."/>
            <person name="Feldblyum T."/>
            <person name="Ferella M."/>
            <person name="Frasch A.C."/>
            <person name="Gull K."/>
            <person name="Horn D."/>
            <person name="Hou L."/>
            <person name="Huang Y."/>
            <person name="Kindlund E."/>
            <person name="Klingbeil M."/>
            <person name="Kluge S."/>
            <person name="Koo H."/>
            <person name="Lacerda D."/>
            <person name="Levin M.J."/>
            <person name="Lorenzi H."/>
            <person name="Louie T."/>
            <person name="Machado C.R."/>
            <person name="McCulloch R."/>
            <person name="McKenna A."/>
            <person name="Mizuno Y."/>
            <person name="Mottram J.C."/>
            <person name="Nelson S."/>
            <person name="Ochaya S."/>
            <person name="Osoegawa K."/>
            <person name="Pai G."/>
            <person name="Parsons M."/>
            <person name="Pentony M."/>
            <person name="Pettersson U."/>
            <person name="Pop M."/>
            <person name="Ramirez J.L."/>
            <person name="Rinta J."/>
            <person name="Robertson L."/>
            <person name="Salzberg S.L."/>
            <person name="Sanchez D.O."/>
            <person name="Seyler A."/>
            <person name="Sharma R."/>
            <person name="Shetty J."/>
            <person name="Simpson A.J."/>
            <person name="Sisk E."/>
            <person name="Tammi M.T."/>
            <person name="Tarleton R."/>
            <person name="Teixeira S."/>
            <person name="Van Aken S."/>
            <person name="Vogt C."/>
            <person name="Ward P.N."/>
            <person name="Wickstead B."/>
            <person name="Wortman J."/>
            <person name="White O."/>
            <person name="Fraser C.M."/>
            <person name="Stuart K.D."/>
            <person name="Andersson B."/>
        </authorList>
    </citation>
    <scope>NUCLEOTIDE SEQUENCE [LARGE SCALE GENOMIC DNA]</scope>
    <source>
        <strain evidence="1 2">CL Brener</strain>
    </source>
</reference>
<comment type="caution">
    <text evidence="1">The sequence shown here is derived from an EMBL/GenBank/DDBJ whole genome shotgun (WGS) entry which is preliminary data.</text>
</comment>
<dbReference type="PaxDb" id="353153-Q4CVZ6"/>
<organism evidence="1 2">
    <name type="scientific">Trypanosoma cruzi (strain CL Brener)</name>
    <dbReference type="NCBI Taxonomy" id="353153"/>
    <lineage>
        <taxon>Eukaryota</taxon>
        <taxon>Discoba</taxon>
        <taxon>Euglenozoa</taxon>
        <taxon>Kinetoplastea</taxon>
        <taxon>Metakinetoplastina</taxon>
        <taxon>Trypanosomatida</taxon>
        <taxon>Trypanosomatidae</taxon>
        <taxon>Trypanosoma</taxon>
        <taxon>Schizotrypanum</taxon>
    </lineage>
</organism>
<dbReference type="AlphaFoldDB" id="Q4CVZ6"/>